<dbReference type="InterPro" id="IPR029058">
    <property type="entry name" value="AB_hydrolase_fold"/>
</dbReference>
<evidence type="ECO:0000256" key="1">
    <source>
        <dbReference type="ARBA" id="ARBA00010088"/>
    </source>
</evidence>
<feature type="region of interest" description="Disordered" evidence="4">
    <location>
        <begin position="31"/>
        <end position="57"/>
    </location>
</feature>
<comment type="similarity">
    <text evidence="1">Belongs to the peptidase S33 family.</text>
</comment>
<protein>
    <submittedName>
        <fullName evidence="6">Unannotated protein</fullName>
    </submittedName>
</protein>
<dbReference type="PANTHER" id="PTHR43248">
    <property type="entry name" value="2-SUCCINYL-6-HYDROXY-2,4-CYCLOHEXADIENE-1-CARBOXYLATE SYNTHASE"/>
    <property type="match status" value="1"/>
</dbReference>
<evidence type="ECO:0000256" key="2">
    <source>
        <dbReference type="ARBA" id="ARBA00022729"/>
    </source>
</evidence>
<keyword evidence="2" id="KW-0732">Signal</keyword>
<dbReference type="GO" id="GO:0016787">
    <property type="term" value="F:hydrolase activity"/>
    <property type="evidence" value="ECO:0007669"/>
    <property type="project" value="UniProtKB-KW"/>
</dbReference>
<dbReference type="PANTHER" id="PTHR43248:SF29">
    <property type="entry name" value="TRIPEPTIDYL AMINOPEPTIDASE"/>
    <property type="match status" value="1"/>
</dbReference>
<dbReference type="InterPro" id="IPR051601">
    <property type="entry name" value="Serine_prot/Carboxylest_S33"/>
</dbReference>
<organism evidence="6">
    <name type="scientific">freshwater metagenome</name>
    <dbReference type="NCBI Taxonomy" id="449393"/>
    <lineage>
        <taxon>unclassified sequences</taxon>
        <taxon>metagenomes</taxon>
        <taxon>ecological metagenomes</taxon>
    </lineage>
</organism>
<evidence type="ECO:0000313" key="7">
    <source>
        <dbReference type="EMBL" id="CAB5067240.1"/>
    </source>
</evidence>
<dbReference type="PROSITE" id="PS51257">
    <property type="entry name" value="PROKAR_LIPOPROTEIN"/>
    <property type="match status" value="1"/>
</dbReference>
<proteinExistence type="inferred from homology"/>
<gene>
    <name evidence="6" type="ORF">UFOPK2806_02260</name>
    <name evidence="7" type="ORF">UFOPK4306_02020</name>
</gene>
<dbReference type="Pfam" id="PF08386">
    <property type="entry name" value="Abhydrolase_4"/>
    <property type="match status" value="1"/>
</dbReference>
<feature type="domain" description="Peptidase S33 tripeptidyl aminopeptidase-like C-terminal" evidence="5">
    <location>
        <begin position="427"/>
        <end position="515"/>
    </location>
</feature>
<evidence type="ECO:0000256" key="3">
    <source>
        <dbReference type="ARBA" id="ARBA00022801"/>
    </source>
</evidence>
<dbReference type="EMBL" id="CAEZYY010000046">
    <property type="protein sequence ID" value="CAB4768108.1"/>
    <property type="molecule type" value="Genomic_DNA"/>
</dbReference>
<dbReference type="AlphaFoldDB" id="A0A6J6VAQ7"/>
<name>A0A6J6VAQ7_9ZZZZ</name>
<dbReference type="InterPro" id="IPR013595">
    <property type="entry name" value="Pept_S33_TAP-like_C"/>
</dbReference>
<evidence type="ECO:0000259" key="5">
    <source>
        <dbReference type="Pfam" id="PF08386"/>
    </source>
</evidence>
<feature type="compositionally biased region" description="Low complexity" evidence="4">
    <location>
        <begin position="37"/>
        <end position="51"/>
    </location>
</feature>
<dbReference type="Gene3D" id="3.40.50.1820">
    <property type="entry name" value="alpha/beta hydrolase"/>
    <property type="match status" value="1"/>
</dbReference>
<accession>A0A6J6VAQ7</accession>
<evidence type="ECO:0000313" key="6">
    <source>
        <dbReference type="EMBL" id="CAB4768108.1"/>
    </source>
</evidence>
<reference evidence="6" key="1">
    <citation type="submission" date="2020-05" db="EMBL/GenBank/DDBJ databases">
        <authorList>
            <person name="Chiriac C."/>
            <person name="Salcher M."/>
            <person name="Ghai R."/>
            <person name="Kavagutti S V."/>
        </authorList>
    </citation>
    <scope>NUCLEOTIDE SEQUENCE</scope>
</reference>
<dbReference type="SUPFAM" id="SSF53474">
    <property type="entry name" value="alpha/beta-Hydrolases"/>
    <property type="match status" value="1"/>
</dbReference>
<keyword evidence="3" id="KW-0378">Hydrolase</keyword>
<dbReference type="EMBL" id="CAFBQP010000095">
    <property type="protein sequence ID" value="CAB5067240.1"/>
    <property type="molecule type" value="Genomic_DNA"/>
</dbReference>
<evidence type="ECO:0000256" key="4">
    <source>
        <dbReference type="SAM" id="MobiDB-lite"/>
    </source>
</evidence>
<sequence>MRSRSSAVLPVAALLLLGACGIDRTGTITSDSSLPRTTVATTGTDTSSTGAIPALGPSTTLPERDVPVLQWSPCGEGLECTTLVAPLDYFATGTESVRLPVVRHLALKPNERIGSLLVNPGGPGFGGTYLARNAATIFTEEILDRFDVVGWDPRGTGESVPAIDCIDNYDPYFAIDPTPDSTEERQAIIDSAKSFADACAERTGSLLSHVSTQDSARDIDLLRRALGEPEVSYFGFSYGSELGASWVTMFPDTVRAAVFDGAADPNASAAEATIDQARGFEIAFNAFLADCATKCSFPRGEDPGTAFDDLVAAIDANDYPTVDSRPRLNLGITYTAVANAMYATSLWPALDAALNEARDGNGAALLRLNDDYYQRRDDGTYGNEIEAFLAISCVDDRGPATVEEIDAYSTRLRKAAPRLGVSFEGGYACVFWPIESEPNLVITGRGAGPIVVIGTTNDPATPLESSQKMTRSLEGGVLVKVTGNGHTGYTRSACAQKIVNRYLIDGEPPSAEVECG</sequence>